<dbReference type="InterPro" id="IPR010982">
    <property type="entry name" value="Lambda_DNA-bd_dom_sf"/>
</dbReference>
<gene>
    <name evidence="2" type="ORF">MD483_23315</name>
</gene>
<evidence type="ECO:0000313" key="3">
    <source>
        <dbReference type="Proteomes" id="UP001155586"/>
    </source>
</evidence>
<dbReference type="CDD" id="cd00093">
    <property type="entry name" value="HTH_XRE"/>
    <property type="match status" value="1"/>
</dbReference>
<reference evidence="2" key="1">
    <citation type="submission" date="2022-02" db="EMBL/GenBank/DDBJ databases">
        <title>Vibrio sp. nov., a new bacterium isolated from Bohai sea, China.</title>
        <authorList>
            <person name="Yuan Y."/>
        </authorList>
    </citation>
    <scope>NUCLEOTIDE SEQUENCE</scope>
    <source>
        <strain evidence="2">DBSS07</strain>
    </source>
</reference>
<dbReference type="Gene3D" id="1.10.260.40">
    <property type="entry name" value="lambda repressor-like DNA-binding domains"/>
    <property type="match status" value="1"/>
</dbReference>
<comment type="caution">
    <text evidence="2">The sequence shown here is derived from an EMBL/GenBank/DDBJ whole genome shotgun (WGS) entry which is preliminary data.</text>
</comment>
<sequence>MNEIAEKFARNLINQRTKSALSQHKLSELCGFDKNYIGMLERAERRVTLEKVYILAARLECSLSDLLPEENSAHIEDMVKLK</sequence>
<dbReference type="Pfam" id="PF01381">
    <property type="entry name" value="HTH_3"/>
    <property type="match status" value="1"/>
</dbReference>
<dbReference type="PROSITE" id="PS50943">
    <property type="entry name" value="HTH_CROC1"/>
    <property type="match status" value="1"/>
</dbReference>
<dbReference type="SUPFAM" id="SSF47413">
    <property type="entry name" value="lambda repressor-like DNA-binding domains"/>
    <property type="match status" value="1"/>
</dbReference>
<dbReference type="SMART" id="SM00530">
    <property type="entry name" value="HTH_XRE"/>
    <property type="match status" value="1"/>
</dbReference>
<protein>
    <submittedName>
        <fullName evidence="2">Helix-turn-helix domain-containing protein</fullName>
    </submittedName>
</protein>
<dbReference type="AlphaFoldDB" id="A0A9X3CJD6"/>
<dbReference type="InterPro" id="IPR001387">
    <property type="entry name" value="Cro/C1-type_HTH"/>
</dbReference>
<proteinExistence type="predicted"/>
<accession>A0A9X3CJD6</accession>
<keyword evidence="3" id="KW-1185">Reference proteome</keyword>
<feature type="domain" description="HTH cro/C1-type" evidence="1">
    <location>
        <begin position="12"/>
        <end position="66"/>
    </location>
</feature>
<dbReference type="RefSeq" id="WP_265689784.1">
    <property type="nucleotide sequence ID" value="NZ_JAKRRX010000382.1"/>
</dbReference>
<evidence type="ECO:0000259" key="1">
    <source>
        <dbReference type="PROSITE" id="PS50943"/>
    </source>
</evidence>
<name>A0A9X3CJD6_9VIBR</name>
<dbReference type="EMBL" id="JAKRRX010000382">
    <property type="protein sequence ID" value="MCW8336735.1"/>
    <property type="molecule type" value="Genomic_DNA"/>
</dbReference>
<dbReference type="Proteomes" id="UP001155586">
    <property type="component" value="Unassembled WGS sequence"/>
</dbReference>
<evidence type="ECO:0000313" key="2">
    <source>
        <dbReference type="EMBL" id="MCW8336735.1"/>
    </source>
</evidence>
<organism evidence="2 3">
    <name type="scientific">Vibrio paucivorans</name>
    <dbReference type="NCBI Taxonomy" id="2829489"/>
    <lineage>
        <taxon>Bacteria</taxon>
        <taxon>Pseudomonadati</taxon>
        <taxon>Pseudomonadota</taxon>
        <taxon>Gammaproteobacteria</taxon>
        <taxon>Vibrionales</taxon>
        <taxon>Vibrionaceae</taxon>
        <taxon>Vibrio</taxon>
    </lineage>
</organism>
<dbReference type="GO" id="GO:0003677">
    <property type="term" value="F:DNA binding"/>
    <property type="evidence" value="ECO:0007669"/>
    <property type="project" value="InterPro"/>
</dbReference>